<gene>
    <name evidence="3" type="ORF">ACFSKQ_07440</name>
</gene>
<feature type="signal peptide" evidence="2">
    <location>
        <begin position="1"/>
        <end position="23"/>
    </location>
</feature>
<dbReference type="EMBL" id="JBHUIJ010000008">
    <property type="protein sequence ID" value="MFD2237299.1"/>
    <property type="molecule type" value="Genomic_DNA"/>
</dbReference>
<comment type="caution">
    <text evidence="3">The sequence shown here is derived from an EMBL/GenBank/DDBJ whole genome shotgun (WGS) entry which is preliminary data.</text>
</comment>
<feature type="compositionally biased region" description="Polar residues" evidence="1">
    <location>
        <begin position="92"/>
        <end position="101"/>
    </location>
</feature>
<accession>A0ABW5CJ24</accession>
<organism evidence="3 4">
    <name type="scientific">Aureimonas populi</name>
    <dbReference type="NCBI Taxonomy" id="1701758"/>
    <lineage>
        <taxon>Bacteria</taxon>
        <taxon>Pseudomonadati</taxon>
        <taxon>Pseudomonadota</taxon>
        <taxon>Alphaproteobacteria</taxon>
        <taxon>Hyphomicrobiales</taxon>
        <taxon>Aurantimonadaceae</taxon>
        <taxon>Aureimonas</taxon>
    </lineage>
</organism>
<sequence length="118" mass="11974">MTNYRNVALAAVVSFGFVAPAAAEIATSPISPSYEQNATTVYDTAPRSGAVNARSTGISPSAPSQIQNATTVQRANMQRSSSDAPAIGVSPSAPSYMQDASTAQVTRGVSVGTTTSGF</sequence>
<protein>
    <submittedName>
        <fullName evidence="3">Uncharacterized protein</fullName>
    </submittedName>
</protein>
<feature type="chain" id="PRO_5045772780" evidence="2">
    <location>
        <begin position="24"/>
        <end position="118"/>
    </location>
</feature>
<feature type="compositionally biased region" description="Polar residues" evidence="1">
    <location>
        <begin position="74"/>
        <end position="83"/>
    </location>
</feature>
<evidence type="ECO:0000313" key="3">
    <source>
        <dbReference type="EMBL" id="MFD2237299.1"/>
    </source>
</evidence>
<evidence type="ECO:0000313" key="4">
    <source>
        <dbReference type="Proteomes" id="UP001597371"/>
    </source>
</evidence>
<evidence type="ECO:0000256" key="2">
    <source>
        <dbReference type="SAM" id="SignalP"/>
    </source>
</evidence>
<proteinExistence type="predicted"/>
<evidence type="ECO:0000256" key="1">
    <source>
        <dbReference type="SAM" id="MobiDB-lite"/>
    </source>
</evidence>
<keyword evidence="2" id="KW-0732">Signal</keyword>
<reference evidence="4" key="1">
    <citation type="journal article" date="2019" name="Int. J. Syst. Evol. Microbiol.">
        <title>The Global Catalogue of Microorganisms (GCM) 10K type strain sequencing project: providing services to taxonomists for standard genome sequencing and annotation.</title>
        <authorList>
            <consortium name="The Broad Institute Genomics Platform"/>
            <consortium name="The Broad Institute Genome Sequencing Center for Infectious Disease"/>
            <person name="Wu L."/>
            <person name="Ma J."/>
        </authorList>
    </citation>
    <scope>NUCLEOTIDE SEQUENCE [LARGE SCALE GENOMIC DNA]</scope>
    <source>
        <strain evidence="4">ZS-35-S2</strain>
    </source>
</reference>
<name>A0ABW5CJ24_9HYPH</name>
<dbReference type="Proteomes" id="UP001597371">
    <property type="component" value="Unassembled WGS sequence"/>
</dbReference>
<feature type="region of interest" description="Disordered" evidence="1">
    <location>
        <begin position="74"/>
        <end position="101"/>
    </location>
</feature>
<keyword evidence="4" id="KW-1185">Reference proteome</keyword>
<dbReference type="RefSeq" id="WP_209736916.1">
    <property type="nucleotide sequence ID" value="NZ_CP072611.1"/>
</dbReference>